<proteinExistence type="inferred from homology"/>
<gene>
    <name evidence="10" type="ORF">Pan181_04070</name>
</gene>
<dbReference type="GO" id="GO:0004560">
    <property type="term" value="F:alpha-L-fucosidase activity"/>
    <property type="evidence" value="ECO:0007669"/>
    <property type="project" value="InterPro"/>
</dbReference>
<evidence type="ECO:0000256" key="4">
    <source>
        <dbReference type="ARBA" id="ARBA00022729"/>
    </source>
</evidence>
<comment type="similarity">
    <text evidence="2">Belongs to the glycosyl hydrolase 29 family.</text>
</comment>
<dbReference type="PRINTS" id="PR00741">
    <property type="entry name" value="GLHYDRLASE29"/>
</dbReference>
<dbReference type="InterPro" id="IPR017853">
    <property type="entry name" value="GH"/>
</dbReference>
<keyword evidence="4 8" id="KW-0732">Signal</keyword>
<evidence type="ECO:0000256" key="2">
    <source>
        <dbReference type="ARBA" id="ARBA00007951"/>
    </source>
</evidence>
<dbReference type="KEGG" id="amuc:Pan181_04070"/>
<dbReference type="InterPro" id="IPR016286">
    <property type="entry name" value="FUC_metazoa-typ"/>
</dbReference>
<comment type="function">
    <text evidence="1">Alpha-L-fucosidase is responsible for hydrolyzing the alpha-1,6-linked fucose joined to the reducing-end N-acetylglucosamine of the carbohydrate moieties of glycoproteins.</text>
</comment>
<dbReference type="OrthoDB" id="9760597at2"/>
<dbReference type="InterPro" id="IPR057739">
    <property type="entry name" value="Glyco_hydro_29_N"/>
</dbReference>
<dbReference type="AlphaFoldDB" id="A0A518AHM0"/>
<evidence type="ECO:0000313" key="10">
    <source>
        <dbReference type="EMBL" id="QDU54227.1"/>
    </source>
</evidence>
<dbReference type="InterPro" id="IPR013780">
    <property type="entry name" value="Glyco_hydro_b"/>
</dbReference>
<evidence type="ECO:0000256" key="6">
    <source>
        <dbReference type="ARBA" id="ARBA00023295"/>
    </source>
</evidence>
<name>A0A518AHM0_9BACT</name>
<feature type="signal peptide" evidence="8">
    <location>
        <begin position="1"/>
        <end position="20"/>
    </location>
</feature>
<evidence type="ECO:0000259" key="9">
    <source>
        <dbReference type="Pfam" id="PF01120"/>
    </source>
</evidence>
<feature type="chain" id="PRO_5022152451" description="alpha-L-fucosidase" evidence="8">
    <location>
        <begin position="21"/>
        <end position="448"/>
    </location>
</feature>
<dbReference type="PANTHER" id="PTHR10030:SF37">
    <property type="entry name" value="ALPHA-L-FUCOSIDASE-RELATED"/>
    <property type="match status" value="1"/>
</dbReference>
<keyword evidence="5" id="KW-0378">Hydrolase</keyword>
<dbReference type="SMART" id="SM00812">
    <property type="entry name" value="Alpha_L_fucos"/>
    <property type="match status" value="1"/>
</dbReference>
<feature type="site" description="May be important for catalysis" evidence="7">
    <location>
        <position position="284"/>
    </location>
</feature>
<evidence type="ECO:0000256" key="5">
    <source>
        <dbReference type="ARBA" id="ARBA00022801"/>
    </source>
</evidence>
<dbReference type="SUPFAM" id="SSF51445">
    <property type="entry name" value="(Trans)glycosidases"/>
    <property type="match status" value="1"/>
</dbReference>
<organism evidence="10 11">
    <name type="scientific">Aeoliella mucimassa</name>
    <dbReference type="NCBI Taxonomy" id="2527972"/>
    <lineage>
        <taxon>Bacteria</taxon>
        <taxon>Pseudomonadati</taxon>
        <taxon>Planctomycetota</taxon>
        <taxon>Planctomycetia</taxon>
        <taxon>Pirellulales</taxon>
        <taxon>Lacipirellulaceae</taxon>
        <taxon>Aeoliella</taxon>
    </lineage>
</organism>
<dbReference type="GO" id="GO:0006004">
    <property type="term" value="P:fucose metabolic process"/>
    <property type="evidence" value="ECO:0007669"/>
    <property type="project" value="InterPro"/>
</dbReference>
<dbReference type="InterPro" id="IPR000933">
    <property type="entry name" value="Glyco_hydro_29"/>
</dbReference>
<dbReference type="PIRSF" id="PIRSF001092">
    <property type="entry name" value="Alpha-L-fucosidase"/>
    <property type="match status" value="1"/>
</dbReference>
<dbReference type="Gene3D" id="3.20.20.80">
    <property type="entry name" value="Glycosidases"/>
    <property type="match status" value="1"/>
</dbReference>
<dbReference type="EMBL" id="CP036278">
    <property type="protein sequence ID" value="QDU54227.1"/>
    <property type="molecule type" value="Genomic_DNA"/>
</dbReference>
<keyword evidence="6" id="KW-0326">Glycosidase</keyword>
<accession>A0A518AHM0</accession>
<evidence type="ECO:0000256" key="1">
    <source>
        <dbReference type="ARBA" id="ARBA00004071"/>
    </source>
</evidence>
<keyword evidence="11" id="KW-1185">Reference proteome</keyword>
<protein>
    <recommendedName>
        <fullName evidence="3">alpha-L-fucosidase</fullName>
        <ecNumber evidence="3">3.2.1.51</ecNumber>
    </recommendedName>
</protein>
<dbReference type="PANTHER" id="PTHR10030">
    <property type="entry name" value="ALPHA-L-FUCOSIDASE"/>
    <property type="match status" value="1"/>
</dbReference>
<dbReference type="GO" id="GO:0005764">
    <property type="term" value="C:lysosome"/>
    <property type="evidence" value="ECO:0007669"/>
    <property type="project" value="TreeGrafter"/>
</dbReference>
<dbReference type="Gene3D" id="2.60.40.1180">
    <property type="entry name" value="Golgi alpha-mannosidase II"/>
    <property type="match status" value="1"/>
</dbReference>
<dbReference type="Proteomes" id="UP000315750">
    <property type="component" value="Chromosome"/>
</dbReference>
<evidence type="ECO:0000256" key="3">
    <source>
        <dbReference type="ARBA" id="ARBA00012662"/>
    </source>
</evidence>
<dbReference type="Pfam" id="PF01120">
    <property type="entry name" value="Alpha_L_fucos"/>
    <property type="match status" value="1"/>
</dbReference>
<evidence type="ECO:0000256" key="7">
    <source>
        <dbReference type="PIRSR" id="PIRSR001092-1"/>
    </source>
</evidence>
<dbReference type="EC" id="3.2.1.51" evidence="3"/>
<evidence type="ECO:0000313" key="11">
    <source>
        <dbReference type="Proteomes" id="UP000315750"/>
    </source>
</evidence>
<evidence type="ECO:0000256" key="8">
    <source>
        <dbReference type="SAM" id="SignalP"/>
    </source>
</evidence>
<dbReference type="GO" id="GO:0016139">
    <property type="term" value="P:glycoside catabolic process"/>
    <property type="evidence" value="ECO:0007669"/>
    <property type="project" value="TreeGrafter"/>
</dbReference>
<sequence precursor="true">MLKQLMIGLVALTMAMPVLADEPAANAIDQDQRMEWWRDARFGLFIHWGLYSIPAGEWQGNTNHAEWIRHTAHIPLETYNQYTDEFNPTEFDADEWVKMAKQAGMKYLVITSKHHDGFCLWPSDQTEFDVSSTPFDRDIMGELKEACDKHGLKFCMYHSIMDWHHPDYLPRREWEKDRPADDADYDRYVTYMKAQLKELIERYDPAVLWFDGEWEGTWTHERGIDLDEYCRSLKPDIIVNNRVDKGRRGMAGLNAEGTDWRGDFGTPEQEIPATGVPGVDWESCMTMNGHWGYNKLDKNFKSTTDLVRKLIDIASKGGNYLLNVGPMANGEFPEESIERLAEMGAWMDNNGDSIYGTTASPCPMPEWGRVTRKGDRVFLHVFDWPADGKLVVPFAAEVTSCKLLAAPQRTFETNATPKGLELMLTGDAENSIASVVELTIDGEVKPIK</sequence>
<reference evidence="10 11" key="1">
    <citation type="submission" date="2019-02" db="EMBL/GenBank/DDBJ databases">
        <title>Deep-cultivation of Planctomycetes and their phenomic and genomic characterization uncovers novel biology.</title>
        <authorList>
            <person name="Wiegand S."/>
            <person name="Jogler M."/>
            <person name="Boedeker C."/>
            <person name="Pinto D."/>
            <person name="Vollmers J."/>
            <person name="Rivas-Marin E."/>
            <person name="Kohn T."/>
            <person name="Peeters S.H."/>
            <person name="Heuer A."/>
            <person name="Rast P."/>
            <person name="Oberbeckmann S."/>
            <person name="Bunk B."/>
            <person name="Jeske O."/>
            <person name="Meyerdierks A."/>
            <person name="Storesund J.E."/>
            <person name="Kallscheuer N."/>
            <person name="Luecker S."/>
            <person name="Lage O.M."/>
            <person name="Pohl T."/>
            <person name="Merkel B.J."/>
            <person name="Hornburger P."/>
            <person name="Mueller R.-W."/>
            <person name="Bruemmer F."/>
            <person name="Labrenz M."/>
            <person name="Spormann A.M."/>
            <person name="Op den Camp H."/>
            <person name="Overmann J."/>
            <person name="Amann R."/>
            <person name="Jetten M.S.M."/>
            <person name="Mascher T."/>
            <person name="Medema M.H."/>
            <person name="Devos D.P."/>
            <person name="Kaster A.-K."/>
            <person name="Ovreas L."/>
            <person name="Rohde M."/>
            <person name="Galperin M.Y."/>
            <person name="Jogler C."/>
        </authorList>
    </citation>
    <scope>NUCLEOTIDE SEQUENCE [LARGE SCALE GENOMIC DNA]</scope>
    <source>
        <strain evidence="10 11">Pan181</strain>
    </source>
</reference>
<feature type="domain" description="Glycoside hydrolase family 29 N-terminal" evidence="9">
    <location>
        <begin position="22"/>
        <end position="352"/>
    </location>
</feature>